<proteinExistence type="inferred from homology"/>
<feature type="transmembrane region" description="Helical" evidence="9">
    <location>
        <begin position="48"/>
        <end position="66"/>
    </location>
</feature>
<comment type="subcellular location">
    <subcellularLocation>
        <location evidence="1">Membrane</location>
        <topology evidence="1">Multi-pass membrane protein</topology>
    </subcellularLocation>
</comment>
<evidence type="ECO:0000256" key="4">
    <source>
        <dbReference type="ARBA" id="ARBA00022449"/>
    </source>
</evidence>
<reference evidence="11 12" key="1">
    <citation type="submission" date="2018-02" db="EMBL/GenBank/DDBJ databases">
        <authorList>
            <person name="Cohen D.B."/>
            <person name="Kent A.D."/>
        </authorList>
    </citation>
    <scope>NUCLEOTIDE SEQUENCE [LARGE SCALE GENOMIC DNA]</scope>
    <source>
        <strain evidence="11 12">CCAP 1448/3</strain>
    </source>
</reference>
<organism evidence="11 12">
    <name type="scientific">Merismopedia glauca CCAP 1448/3</name>
    <dbReference type="NCBI Taxonomy" id="1296344"/>
    <lineage>
        <taxon>Bacteria</taxon>
        <taxon>Bacillati</taxon>
        <taxon>Cyanobacteriota</taxon>
        <taxon>Cyanophyceae</taxon>
        <taxon>Synechococcales</taxon>
        <taxon>Merismopediaceae</taxon>
        <taxon>Merismopedia</taxon>
    </lineage>
</organism>
<feature type="transmembrane region" description="Helical" evidence="9">
    <location>
        <begin position="161"/>
        <end position="181"/>
    </location>
</feature>
<dbReference type="Gene3D" id="1.20.1530.20">
    <property type="match status" value="1"/>
</dbReference>
<evidence type="ECO:0000256" key="1">
    <source>
        <dbReference type="ARBA" id="ARBA00004141"/>
    </source>
</evidence>
<comment type="caution">
    <text evidence="11">The sequence shown here is derived from an EMBL/GenBank/DDBJ whole genome shotgun (WGS) entry which is preliminary data.</text>
</comment>
<dbReference type="GO" id="GO:1902600">
    <property type="term" value="P:proton transmembrane transport"/>
    <property type="evidence" value="ECO:0007669"/>
    <property type="project" value="InterPro"/>
</dbReference>
<evidence type="ECO:0000256" key="8">
    <source>
        <dbReference type="ARBA" id="ARBA00023136"/>
    </source>
</evidence>
<name>A0A2T1BXS0_9CYAN</name>
<protein>
    <submittedName>
        <fullName evidence="11">Cation:proton antiporter</fullName>
    </submittedName>
</protein>
<dbReference type="PANTHER" id="PTHR43562">
    <property type="entry name" value="NAPA-TYPE SODIUM/HYDROGEN ANTIPORTER"/>
    <property type="match status" value="1"/>
</dbReference>
<dbReference type="Proteomes" id="UP000238762">
    <property type="component" value="Unassembled WGS sequence"/>
</dbReference>
<evidence type="ECO:0000256" key="2">
    <source>
        <dbReference type="ARBA" id="ARBA00005551"/>
    </source>
</evidence>
<feature type="transmembrane region" description="Helical" evidence="9">
    <location>
        <begin position="264"/>
        <end position="291"/>
    </location>
</feature>
<dbReference type="EMBL" id="PVWJ01000167">
    <property type="protein sequence ID" value="PSB00724.1"/>
    <property type="molecule type" value="Genomic_DNA"/>
</dbReference>
<evidence type="ECO:0000256" key="5">
    <source>
        <dbReference type="ARBA" id="ARBA00022692"/>
    </source>
</evidence>
<comment type="similarity">
    <text evidence="2">Belongs to the monovalent cation:proton antiporter 2 (CPA2) transporter (TC 2.A.37) family.</text>
</comment>
<dbReference type="GO" id="GO:0015297">
    <property type="term" value="F:antiporter activity"/>
    <property type="evidence" value="ECO:0007669"/>
    <property type="project" value="UniProtKB-KW"/>
</dbReference>
<feature type="transmembrane region" description="Helical" evidence="9">
    <location>
        <begin position="341"/>
        <end position="361"/>
    </location>
</feature>
<evidence type="ECO:0000256" key="7">
    <source>
        <dbReference type="ARBA" id="ARBA00023065"/>
    </source>
</evidence>
<dbReference type="RefSeq" id="WP_106291426.1">
    <property type="nucleotide sequence ID" value="NZ_CAWNTC010000208.1"/>
</dbReference>
<reference evidence="11 12" key="2">
    <citation type="submission" date="2018-03" db="EMBL/GenBank/DDBJ databases">
        <title>The ancient ancestry and fast evolution of plastids.</title>
        <authorList>
            <person name="Moore K.R."/>
            <person name="Magnabosco C."/>
            <person name="Momper L."/>
            <person name="Gold D.A."/>
            <person name="Bosak T."/>
            <person name="Fournier G.P."/>
        </authorList>
    </citation>
    <scope>NUCLEOTIDE SEQUENCE [LARGE SCALE GENOMIC DNA]</scope>
    <source>
        <strain evidence="11 12">CCAP 1448/3</strain>
    </source>
</reference>
<keyword evidence="6 9" id="KW-1133">Transmembrane helix</keyword>
<feature type="transmembrane region" description="Helical" evidence="9">
    <location>
        <begin position="225"/>
        <end position="244"/>
    </location>
</feature>
<dbReference type="Pfam" id="PF00999">
    <property type="entry name" value="Na_H_Exchanger"/>
    <property type="match status" value="1"/>
</dbReference>
<keyword evidence="5 9" id="KW-0812">Transmembrane</keyword>
<keyword evidence="8 9" id="KW-0472">Membrane</keyword>
<keyword evidence="7" id="KW-0406">Ion transport</keyword>
<feature type="transmembrane region" description="Helical" evidence="9">
    <location>
        <begin position="132"/>
        <end position="155"/>
    </location>
</feature>
<feature type="transmembrane region" description="Helical" evidence="9">
    <location>
        <begin position="405"/>
        <end position="427"/>
    </location>
</feature>
<evidence type="ECO:0000256" key="9">
    <source>
        <dbReference type="SAM" id="Phobius"/>
    </source>
</evidence>
<feature type="transmembrane region" description="Helical" evidence="9">
    <location>
        <begin position="193"/>
        <end position="213"/>
    </location>
</feature>
<accession>A0A2T1BXS0</accession>
<dbReference type="PANTHER" id="PTHR43562:SF4">
    <property type="entry name" value="NA(+)_H(+) ANTIPORTER NHAS5"/>
    <property type="match status" value="1"/>
</dbReference>
<feature type="domain" description="Cation/H+ exchanger transmembrane" evidence="10">
    <location>
        <begin position="31"/>
        <end position="426"/>
    </location>
</feature>
<dbReference type="InterPro" id="IPR006153">
    <property type="entry name" value="Cation/H_exchanger_TM"/>
</dbReference>
<evidence type="ECO:0000259" key="10">
    <source>
        <dbReference type="Pfam" id="PF00999"/>
    </source>
</evidence>
<evidence type="ECO:0000256" key="3">
    <source>
        <dbReference type="ARBA" id="ARBA00022448"/>
    </source>
</evidence>
<dbReference type="OrthoDB" id="9793589at2"/>
<feature type="transmembrane region" description="Helical" evidence="9">
    <location>
        <begin position="311"/>
        <end position="329"/>
    </location>
</feature>
<evidence type="ECO:0000313" key="12">
    <source>
        <dbReference type="Proteomes" id="UP000238762"/>
    </source>
</evidence>
<feature type="transmembrane region" description="Helical" evidence="9">
    <location>
        <begin position="23"/>
        <end position="43"/>
    </location>
</feature>
<gene>
    <name evidence="11" type="ORF">C7B64_22010</name>
</gene>
<evidence type="ECO:0000313" key="11">
    <source>
        <dbReference type="EMBL" id="PSB00724.1"/>
    </source>
</evidence>
<keyword evidence="4" id="KW-0050">Antiport</keyword>
<sequence>MSLYLAIAIDKIASQPLPLADPVYVFCTVLIAIVLAPFIARFLKIHPVVVLIILGTILGKNVLGLLDRSVVGIDQILANFPNLPVNEAGKQALLKQINQQSLMQGLEKIGLLYIMLLAGLQMDLQNLRRLGVRSLVFGLLTFGVPFTIGVVSGQWLTAGGLAAVLLGILYSPHTLVSYPILTRFGIVQEEAVGVAVGGSVVTSVLTLAGLSIVQAVNSGKLGPELWINLLLLFPLLVFICFLGLPKLGKLIIHPDSEALNEQFVFVISCLFVIASATLVIKIDSIVGAFLAGLALNSLIPITSKLMKQIEFVGNTLFIPAFMISVGVLCNPKIFVEKPENLGIALAVIVGAVGGKFLAAWIPGLAFKYPFSEVGLMFSLTMSRAALVLVIALYGKTAELINEGIFNAIIVYIIVTCLIGPILTEIFAKQVVRDLGTDKAVGTVN</sequence>
<dbReference type="AlphaFoldDB" id="A0A2T1BXS0"/>
<evidence type="ECO:0000256" key="6">
    <source>
        <dbReference type="ARBA" id="ARBA00022989"/>
    </source>
</evidence>
<keyword evidence="12" id="KW-1185">Reference proteome</keyword>
<dbReference type="GO" id="GO:0016020">
    <property type="term" value="C:membrane"/>
    <property type="evidence" value="ECO:0007669"/>
    <property type="project" value="UniProtKB-SubCell"/>
</dbReference>
<feature type="transmembrane region" description="Helical" evidence="9">
    <location>
        <begin position="373"/>
        <end position="393"/>
    </location>
</feature>
<dbReference type="InterPro" id="IPR038770">
    <property type="entry name" value="Na+/solute_symporter_sf"/>
</dbReference>
<keyword evidence="3" id="KW-0813">Transport</keyword>